<gene>
    <name evidence="1" type="ORF">BKA55DRAFT_567392</name>
</gene>
<evidence type="ECO:0008006" key="3">
    <source>
        <dbReference type="Google" id="ProtNLM"/>
    </source>
</evidence>
<protein>
    <recommendedName>
        <fullName evidence="3">PPPDE domain-containing protein</fullName>
    </recommendedName>
</protein>
<keyword evidence="2" id="KW-1185">Reference proteome</keyword>
<name>A0A9P9HB02_FUSRE</name>
<evidence type="ECO:0000313" key="1">
    <source>
        <dbReference type="EMBL" id="KAH7254335.1"/>
    </source>
</evidence>
<dbReference type="Proteomes" id="UP000720189">
    <property type="component" value="Unassembled WGS sequence"/>
</dbReference>
<dbReference type="GeneID" id="70222683"/>
<organism evidence="1 2">
    <name type="scientific">Fusarium redolens</name>
    <dbReference type="NCBI Taxonomy" id="48865"/>
    <lineage>
        <taxon>Eukaryota</taxon>
        <taxon>Fungi</taxon>
        <taxon>Dikarya</taxon>
        <taxon>Ascomycota</taxon>
        <taxon>Pezizomycotina</taxon>
        <taxon>Sordariomycetes</taxon>
        <taxon>Hypocreomycetidae</taxon>
        <taxon>Hypocreales</taxon>
        <taxon>Nectriaceae</taxon>
        <taxon>Fusarium</taxon>
        <taxon>Fusarium redolens species complex</taxon>
    </lineage>
</organism>
<comment type="caution">
    <text evidence="1">The sequence shown here is derived from an EMBL/GenBank/DDBJ whole genome shotgun (WGS) entry which is preliminary data.</text>
</comment>
<dbReference type="AlphaFoldDB" id="A0A9P9HB02"/>
<accession>A0A9P9HB02</accession>
<dbReference type="OrthoDB" id="3431913at2759"/>
<dbReference type="RefSeq" id="XP_046050582.1">
    <property type="nucleotide sequence ID" value="XM_046192729.1"/>
</dbReference>
<proteinExistence type="predicted"/>
<dbReference type="EMBL" id="JAGMUX010000007">
    <property type="protein sequence ID" value="KAH7254335.1"/>
    <property type="molecule type" value="Genomic_DNA"/>
</dbReference>
<evidence type="ECO:0000313" key="2">
    <source>
        <dbReference type="Proteomes" id="UP000720189"/>
    </source>
</evidence>
<sequence length="242" mass="26181">MDLGSIWQHLKEATGATASPAQSLTDPSTGGIFPLTIIKDVLRHPLQKLGVAGKQENVIPPATPSKSDAPREVLLGSHAVGGMIAKLIGAVTSPHVAVQPIFVSSNPAPDPTHHWAILVGDYYHELGGDVDFKILYNNDKTSAQTFFGAWQKPMVIGKTTFNDEAIRQAAEEVIKAMVPEYNVYNNNCQLFCMNLADVICEGGHATPTTSWQMIPALQSEPAKRVREIALEHTPFIPPVQLA</sequence>
<reference evidence="1" key="1">
    <citation type="journal article" date="2021" name="Nat. Commun.">
        <title>Genetic determinants of endophytism in the Arabidopsis root mycobiome.</title>
        <authorList>
            <person name="Mesny F."/>
            <person name="Miyauchi S."/>
            <person name="Thiergart T."/>
            <person name="Pickel B."/>
            <person name="Atanasova L."/>
            <person name="Karlsson M."/>
            <person name="Huettel B."/>
            <person name="Barry K.W."/>
            <person name="Haridas S."/>
            <person name="Chen C."/>
            <person name="Bauer D."/>
            <person name="Andreopoulos W."/>
            <person name="Pangilinan J."/>
            <person name="LaButti K."/>
            <person name="Riley R."/>
            <person name="Lipzen A."/>
            <person name="Clum A."/>
            <person name="Drula E."/>
            <person name="Henrissat B."/>
            <person name="Kohler A."/>
            <person name="Grigoriev I.V."/>
            <person name="Martin F.M."/>
            <person name="Hacquard S."/>
        </authorList>
    </citation>
    <scope>NUCLEOTIDE SEQUENCE</scope>
    <source>
        <strain evidence="1">MPI-CAGE-AT-0023</strain>
    </source>
</reference>